<dbReference type="PANTHER" id="PTHR11731:SF193">
    <property type="entry name" value="DIPEPTIDYL PEPTIDASE 9"/>
    <property type="match status" value="1"/>
</dbReference>
<dbReference type="Pfam" id="PF00930">
    <property type="entry name" value="DPPIV_N"/>
    <property type="match status" value="1"/>
</dbReference>
<proteinExistence type="predicted"/>
<dbReference type="InterPro" id="IPR001375">
    <property type="entry name" value="Peptidase_S9_cat"/>
</dbReference>
<dbReference type="Gene3D" id="3.40.50.1820">
    <property type="entry name" value="alpha/beta hydrolase"/>
    <property type="match status" value="1"/>
</dbReference>
<dbReference type="RefSeq" id="WP_124397097.1">
    <property type="nucleotide sequence ID" value="NZ_BHZE01000003.1"/>
</dbReference>
<comment type="caution">
    <text evidence="4">The sequence shown here is derived from an EMBL/GenBank/DDBJ whole genome shotgun (WGS) entry which is preliminary data.</text>
</comment>
<dbReference type="GO" id="GO:0008239">
    <property type="term" value="F:dipeptidyl-peptidase activity"/>
    <property type="evidence" value="ECO:0007669"/>
    <property type="project" value="TreeGrafter"/>
</dbReference>
<dbReference type="AlphaFoldDB" id="A0A401XJ90"/>
<feature type="domain" description="Peptidase S9 prolyl oligopeptidase catalytic" evidence="2">
    <location>
        <begin position="534"/>
        <end position="728"/>
    </location>
</feature>
<dbReference type="GO" id="GO:0006508">
    <property type="term" value="P:proteolysis"/>
    <property type="evidence" value="ECO:0007669"/>
    <property type="project" value="InterPro"/>
</dbReference>
<dbReference type="EMBL" id="BHZE01000003">
    <property type="protein sequence ID" value="GCD77044.1"/>
    <property type="molecule type" value="Genomic_DNA"/>
</dbReference>
<dbReference type="OrthoDB" id="9812921at2"/>
<dbReference type="FunFam" id="3.40.50.1820:FF:000003">
    <property type="entry name" value="Dipeptidyl peptidase 4"/>
    <property type="match status" value="1"/>
</dbReference>
<organism evidence="4 5">
    <name type="scientific">Thermaurantimonas aggregans</name>
    <dbReference type="NCBI Taxonomy" id="2173829"/>
    <lineage>
        <taxon>Bacteria</taxon>
        <taxon>Pseudomonadati</taxon>
        <taxon>Bacteroidota</taxon>
        <taxon>Flavobacteriia</taxon>
        <taxon>Flavobacteriales</taxon>
        <taxon>Schleiferiaceae</taxon>
        <taxon>Thermaurantimonas</taxon>
    </lineage>
</organism>
<dbReference type="InterPro" id="IPR029058">
    <property type="entry name" value="AB_hydrolase_fold"/>
</dbReference>
<sequence>MRFYKIGTTLLFSFVISSFISAQKKDITLEDIWLRGAFRSAGYRAGESMNDGLHYSLMVQTPAGFSVVKNRYSDGKTIDTLISAAALTKAFGNPFTFSGYEFSADEKLVLLTTDVEPIYRHSSQAVYYIYNPATNELQKLSKTPSQRLAFFNPEKNIIAFVNDNNLYIKNFQTGEETQITTDGKKNEIINGATDWVYEEEFGFDRGHYWSAKGNFLAFYRFDEREVPIFSMDIFGSDLYPRQEQFKYPKAGEKNAVVTIKIYQLATKKTIVVQLPEDYEYIPRIKWTPDDATLMVYAMNRHQNTLDLYLVDAIIGKAEKIFTETDRAYVDVNDNIQFLSANSFIWTSERNGYNHLYLVENRGKKITRITKGKWDVTEFYGYDPSTRTLFFQASALHPGRTEVYSIGLNGRNLRRLTPDDGTNTASFSKTFRYFIHTHSRAGKPPVIAMRDNTGKLVRTLETNESAQNRLEAYNLSTTEFFTFKTSEGVELHGWMIKPVDFDPNKKYPVLMHVYGGPGAQTVVDRYDPANHFWHQMLAQKGFIVVSVDNRGTGHRGAAFKKATYLQLGKLELIDQIETAKYLGDLPYVDKERIGIWGWSFGGYLSSLAITKGADYFKLAIAVAPVTHWKFYDTIYTERYLRTPQENPSGYDDNSPAQFAGRLRGKYLLIHGTADDNVHYQNAMYMTERLVQANKDFDMMMYPDKNHGIYGGYTRLHLYRKMTDFILNHL</sequence>
<dbReference type="SUPFAM" id="SSF53474">
    <property type="entry name" value="alpha/beta-Hydrolases"/>
    <property type="match status" value="1"/>
</dbReference>
<dbReference type="InterPro" id="IPR050278">
    <property type="entry name" value="Serine_Prot_S9B/DPPIV"/>
</dbReference>
<dbReference type="Pfam" id="PF00326">
    <property type="entry name" value="Peptidase_S9"/>
    <property type="match status" value="1"/>
</dbReference>
<dbReference type="InterPro" id="IPR002469">
    <property type="entry name" value="Peptidase_S9B_N"/>
</dbReference>
<name>A0A401XJ90_9FLAO</name>
<dbReference type="PANTHER" id="PTHR11731">
    <property type="entry name" value="PROTEASE FAMILY S9B,C DIPEPTIDYL-PEPTIDASE IV-RELATED"/>
    <property type="match status" value="1"/>
</dbReference>
<reference evidence="4 5" key="1">
    <citation type="submission" date="2018-11" db="EMBL/GenBank/DDBJ databases">
        <title>Schleiferia aggregans sp. nov., a moderately thermophilic heterotrophic bacterium isolated from microbial mats at a terrestrial hot spring.</title>
        <authorList>
            <person name="Iino T."/>
            <person name="Ohkuma M."/>
            <person name="Haruta S."/>
        </authorList>
    </citation>
    <scope>NUCLEOTIDE SEQUENCE [LARGE SCALE GENOMIC DNA]</scope>
    <source>
        <strain evidence="4 5">LA</strain>
    </source>
</reference>
<evidence type="ECO:0000256" key="1">
    <source>
        <dbReference type="ARBA" id="ARBA00023180"/>
    </source>
</evidence>
<evidence type="ECO:0000259" key="3">
    <source>
        <dbReference type="Pfam" id="PF00930"/>
    </source>
</evidence>
<protein>
    <submittedName>
        <fullName evidence="4">Peptidase S9</fullName>
    </submittedName>
</protein>
<dbReference type="Proteomes" id="UP000286715">
    <property type="component" value="Unassembled WGS sequence"/>
</dbReference>
<gene>
    <name evidence="4" type="primary">pepX1</name>
    <name evidence="4" type="ORF">JCM31826_05260</name>
</gene>
<evidence type="ECO:0000313" key="5">
    <source>
        <dbReference type="Proteomes" id="UP000286715"/>
    </source>
</evidence>
<feature type="domain" description="Dipeptidylpeptidase IV N-terminal" evidence="3">
    <location>
        <begin position="103"/>
        <end position="444"/>
    </location>
</feature>
<evidence type="ECO:0000259" key="2">
    <source>
        <dbReference type="Pfam" id="PF00326"/>
    </source>
</evidence>
<dbReference type="SUPFAM" id="SSF82171">
    <property type="entry name" value="DPP6 N-terminal domain-like"/>
    <property type="match status" value="1"/>
</dbReference>
<accession>A0A401XJ90</accession>
<dbReference type="Gene3D" id="2.140.10.30">
    <property type="entry name" value="Dipeptidylpeptidase IV, N-terminal domain"/>
    <property type="match status" value="1"/>
</dbReference>
<keyword evidence="5" id="KW-1185">Reference proteome</keyword>
<evidence type="ECO:0000313" key="4">
    <source>
        <dbReference type="EMBL" id="GCD77044.1"/>
    </source>
</evidence>
<keyword evidence="1" id="KW-0325">Glycoprotein</keyword>
<dbReference type="GO" id="GO:0008236">
    <property type="term" value="F:serine-type peptidase activity"/>
    <property type="evidence" value="ECO:0007669"/>
    <property type="project" value="InterPro"/>
</dbReference>